<accession>A0ABW9E1E1</accession>
<organism evidence="1 2">
    <name type="scientific">Paraburkholderia metrosideri</name>
    <dbReference type="NCBI Taxonomy" id="580937"/>
    <lineage>
        <taxon>Bacteria</taxon>
        <taxon>Pseudomonadati</taxon>
        <taxon>Pseudomonadota</taxon>
        <taxon>Betaproteobacteria</taxon>
        <taxon>Burkholderiales</taxon>
        <taxon>Burkholderiaceae</taxon>
        <taxon>Paraburkholderia</taxon>
    </lineage>
</organism>
<dbReference type="RefSeq" id="WP_408237652.1">
    <property type="nucleotide sequence ID" value="NZ_JAQQCF010000036.1"/>
</dbReference>
<dbReference type="Proteomes" id="UP001629432">
    <property type="component" value="Unassembled WGS sequence"/>
</dbReference>
<sequence length="111" mass="12036">MTTAATPIDPVTGILEAFKFHDVVALCDGGHGCEQAYALRVSLIRAPRFADIVNDIVVESGNSLYQGMMDRFVAGEDIPKKNCAKLGRTLRSPMMGGIVLFLRGFFVKCAI</sequence>
<gene>
    <name evidence="1" type="ORF">PQQ63_30945</name>
</gene>
<protein>
    <submittedName>
        <fullName evidence="1">Uncharacterized protein</fullName>
    </submittedName>
</protein>
<proteinExistence type="predicted"/>
<evidence type="ECO:0000313" key="1">
    <source>
        <dbReference type="EMBL" id="MFM0641123.1"/>
    </source>
</evidence>
<comment type="caution">
    <text evidence="1">The sequence shown here is derived from an EMBL/GenBank/DDBJ whole genome shotgun (WGS) entry which is preliminary data.</text>
</comment>
<keyword evidence="2" id="KW-1185">Reference proteome</keyword>
<evidence type="ECO:0000313" key="2">
    <source>
        <dbReference type="Proteomes" id="UP001629432"/>
    </source>
</evidence>
<dbReference type="EMBL" id="JAQQCF010000036">
    <property type="protein sequence ID" value="MFM0641123.1"/>
    <property type="molecule type" value="Genomic_DNA"/>
</dbReference>
<reference evidence="1 2" key="1">
    <citation type="journal article" date="2024" name="Chem. Sci.">
        <title>Discovery of megapolipeptins by genome mining of a Burkholderiales bacteria collection.</title>
        <authorList>
            <person name="Paulo B.S."/>
            <person name="Recchia M.J.J."/>
            <person name="Lee S."/>
            <person name="Fergusson C.H."/>
            <person name="Romanowski S.B."/>
            <person name="Hernandez A."/>
            <person name="Krull N."/>
            <person name="Liu D.Y."/>
            <person name="Cavanagh H."/>
            <person name="Bos A."/>
            <person name="Gray C.A."/>
            <person name="Murphy B.T."/>
            <person name="Linington R.G."/>
            <person name="Eustaquio A.S."/>
        </authorList>
    </citation>
    <scope>NUCLEOTIDE SEQUENCE [LARGE SCALE GENOMIC DNA]</scope>
    <source>
        <strain evidence="1 2">RL17-338-BIC-A</strain>
    </source>
</reference>
<name>A0ABW9E1E1_9BURK</name>